<sequence>MERSKSELVFIPSLGIGHLVSTIEFANLLLERSERLSITVLVMDAGNDIKTKLASHTNIRFIQLPYVESNKTCVKEAIVKHVLPNSSKLLGLVIDLFCTSMIDVGNELGVPSYLFFTGGAAGLGFLLYLPHRHDLKGREFEESEFESELIIPGYLNPIPVDALPGFLFNKERYMPFVNLVRRFKETKGILVNSFLDLEPHVVSSLISAYHDLPPVYTVGPLINHKNQNTVQSKNHEEIMKWLDEQPESSVVFLCFGSGGCFGVPQLKEIALGLEKSGHRFLWSIRVASEDKKKIENIDHKAILPKGFLERTKGKGFTCGWAPQVEVLAHKAVGGFVSHCGWNSILESLWFGVPILTWPLYAEQTLNALKMVKELGLAFELKLDSKIFSDEIVKGDEIAKAVKCLMEEDSEVRKRVRDMSVKGRKALIASGSSYDSVGHWIETILGGS</sequence>
<gene>
    <name evidence="1" type="ORF">L6164_028906</name>
</gene>
<organism evidence="1 2">
    <name type="scientific">Bauhinia variegata</name>
    <name type="common">Purple orchid tree</name>
    <name type="synonym">Phanera variegata</name>
    <dbReference type="NCBI Taxonomy" id="167791"/>
    <lineage>
        <taxon>Eukaryota</taxon>
        <taxon>Viridiplantae</taxon>
        <taxon>Streptophyta</taxon>
        <taxon>Embryophyta</taxon>
        <taxon>Tracheophyta</taxon>
        <taxon>Spermatophyta</taxon>
        <taxon>Magnoliopsida</taxon>
        <taxon>eudicotyledons</taxon>
        <taxon>Gunneridae</taxon>
        <taxon>Pentapetalae</taxon>
        <taxon>rosids</taxon>
        <taxon>fabids</taxon>
        <taxon>Fabales</taxon>
        <taxon>Fabaceae</taxon>
        <taxon>Cercidoideae</taxon>
        <taxon>Cercideae</taxon>
        <taxon>Bauhiniinae</taxon>
        <taxon>Bauhinia</taxon>
    </lineage>
</organism>
<accession>A0ACB9L732</accession>
<evidence type="ECO:0000313" key="2">
    <source>
        <dbReference type="Proteomes" id="UP000828941"/>
    </source>
</evidence>
<dbReference type="Proteomes" id="UP000828941">
    <property type="component" value="Chromosome 12"/>
</dbReference>
<proteinExistence type="predicted"/>
<name>A0ACB9L732_BAUVA</name>
<evidence type="ECO:0000313" key="1">
    <source>
        <dbReference type="EMBL" id="KAI4305546.1"/>
    </source>
</evidence>
<keyword evidence="2" id="KW-1185">Reference proteome</keyword>
<reference evidence="1 2" key="1">
    <citation type="journal article" date="2022" name="DNA Res.">
        <title>Chromosomal-level genome assembly of the orchid tree Bauhinia variegata (Leguminosae; Cercidoideae) supports the allotetraploid origin hypothesis of Bauhinia.</title>
        <authorList>
            <person name="Zhong Y."/>
            <person name="Chen Y."/>
            <person name="Zheng D."/>
            <person name="Pang J."/>
            <person name="Liu Y."/>
            <person name="Luo S."/>
            <person name="Meng S."/>
            <person name="Qian L."/>
            <person name="Wei D."/>
            <person name="Dai S."/>
            <person name="Zhou R."/>
        </authorList>
    </citation>
    <scope>NUCLEOTIDE SEQUENCE [LARGE SCALE GENOMIC DNA]</scope>
    <source>
        <strain evidence="1">BV-YZ2020</strain>
    </source>
</reference>
<protein>
    <submittedName>
        <fullName evidence="1">Uncharacterized protein</fullName>
    </submittedName>
</protein>
<dbReference type="EMBL" id="CM039437">
    <property type="protein sequence ID" value="KAI4305546.1"/>
    <property type="molecule type" value="Genomic_DNA"/>
</dbReference>
<comment type="caution">
    <text evidence="1">The sequence shown here is derived from an EMBL/GenBank/DDBJ whole genome shotgun (WGS) entry which is preliminary data.</text>
</comment>